<feature type="transmembrane region" description="Helical" evidence="6">
    <location>
        <begin position="252"/>
        <end position="270"/>
    </location>
</feature>
<evidence type="ECO:0000256" key="5">
    <source>
        <dbReference type="ARBA" id="ARBA00023136"/>
    </source>
</evidence>
<protein>
    <recommendedName>
        <fullName evidence="7">Type II secretion system protein GspF domain-containing protein</fullName>
    </recommendedName>
</protein>
<keyword evidence="4 6" id="KW-1133">Transmembrane helix</keyword>
<dbReference type="Gene3D" id="1.20.81.30">
    <property type="entry name" value="Type II secretion system (T2SS), domain F"/>
    <property type="match status" value="1"/>
</dbReference>
<keyword evidence="2" id="KW-1003">Cell membrane</keyword>
<comment type="caution">
    <text evidence="8">The sequence shown here is derived from an EMBL/GenBank/DDBJ whole genome shotgun (WGS) entry which is preliminary data.</text>
</comment>
<dbReference type="InterPro" id="IPR018076">
    <property type="entry name" value="T2SS_GspF_dom"/>
</dbReference>
<evidence type="ECO:0000256" key="1">
    <source>
        <dbReference type="ARBA" id="ARBA00004651"/>
    </source>
</evidence>
<accession>A0A8J3STD4</accession>
<evidence type="ECO:0000256" key="2">
    <source>
        <dbReference type="ARBA" id="ARBA00022475"/>
    </source>
</evidence>
<keyword evidence="3 6" id="KW-0812">Transmembrane</keyword>
<dbReference type="GO" id="GO:0005886">
    <property type="term" value="C:plasma membrane"/>
    <property type="evidence" value="ECO:0007669"/>
    <property type="project" value="UniProtKB-SubCell"/>
</dbReference>
<dbReference type="EMBL" id="BOOK01000006">
    <property type="protein sequence ID" value="GIH99195.1"/>
    <property type="molecule type" value="Genomic_DNA"/>
</dbReference>
<keyword evidence="5 6" id="KW-0472">Membrane</keyword>
<proteinExistence type="predicted"/>
<feature type="transmembrane region" description="Helical" evidence="6">
    <location>
        <begin position="222"/>
        <end position="240"/>
    </location>
</feature>
<name>A0A8J3STD4_9ACTN</name>
<dbReference type="InterPro" id="IPR042094">
    <property type="entry name" value="T2SS_GspF_sf"/>
</dbReference>
<gene>
    <name evidence="8" type="ORF">Pta02_12040</name>
</gene>
<dbReference type="Pfam" id="PF00482">
    <property type="entry name" value="T2SSF"/>
    <property type="match status" value="1"/>
</dbReference>
<feature type="domain" description="Type II secretion system protein GspF" evidence="7">
    <location>
        <begin position="111"/>
        <end position="236"/>
    </location>
</feature>
<comment type="subcellular location">
    <subcellularLocation>
        <location evidence="1">Cell membrane</location>
        <topology evidence="1">Multi-pass membrane protein</topology>
    </subcellularLocation>
</comment>
<evidence type="ECO:0000259" key="7">
    <source>
        <dbReference type="Pfam" id="PF00482"/>
    </source>
</evidence>
<evidence type="ECO:0000313" key="9">
    <source>
        <dbReference type="Proteomes" id="UP000634476"/>
    </source>
</evidence>
<evidence type="ECO:0000256" key="6">
    <source>
        <dbReference type="SAM" id="Phobius"/>
    </source>
</evidence>
<dbReference type="PANTHER" id="PTHR35007">
    <property type="entry name" value="INTEGRAL MEMBRANE PROTEIN-RELATED"/>
    <property type="match status" value="1"/>
</dbReference>
<evidence type="ECO:0000256" key="4">
    <source>
        <dbReference type="ARBA" id="ARBA00022989"/>
    </source>
</evidence>
<evidence type="ECO:0000256" key="3">
    <source>
        <dbReference type="ARBA" id="ARBA00022692"/>
    </source>
</evidence>
<dbReference type="Proteomes" id="UP000634476">
    <property type="component" value="Unassembled WGS sequence"/>
</dbReference>
<organism evidence="8 9">
    <name type="scientific">Planobispora takensis</name>
    <dbReference type="NCBI Taxonomy" id="1367882"/>
    <lineage>
        <taxon>Bacteria</taxon>
        <taxon>Bacillati</taxon>
        <taxon>Actinomycetota</taxon>
        <taxon>Actinomycetes</taxon>
        <taxon>Streptosporangiales</taxon>
        <taxon>Streptosporangiaceae</taxon>
        <taxon>Planobispora</taxon>
    </lineage>
</organism>
<feature type="transmembrane region" description="Helical" evidence="6">
    <location>
        <begin position="15"/>
        <end position="33"/>
    </location>
</feature>
<reference evidence="8" key="1">
    <citation type="submission" date="2021-01" db="EMBL/GenBank/DDBJ databases">
        <title>Whole genome shotgun sequence of Planobispora takensis NBRC 109077.</title>
        <authorList>
            <person name="Komaki H."/>
            <person name="Tamura T."/>
        </authorList>
    </citation>
    <scope>NUCLEOTIDE SEQUENCE</scope>
    <source>
        <strain evidence="8">NBRC 109077</strain>
    </source>
</reference>
<dbReference type="PANTHER" id="PTHR35007:SF3">
    <property type="entry name" value="POSSIBLE CONSERVED ALANINE RICH MEMBRANE PROTEIN"/>
    <property type="match status" value="1"/>
</dbReference>
<evidence type="ECO:0000313" key="8">
    <source>
        <dbReference type="EMBL" id="GIH99195.1"/>
    </source>
</evidence>
<dbReference type="AlphaFoldDB" id="A0A8J3STD4"/>
<feature type="transmembrane region" description="Helical" evidence="6">
    <location>
        <begin position="54"/>
        <end position="70"/>
    </location>
</feature>
<keyword evidence="9" id="KW-1185">Reference proteome</keyword>
<feature type="transmembrane region" description="Helical" evidence="6">
    <location>
        <begin position="76"/>
        <end position="93"/>
    </location>
</feature>
<sequence>MVRVVNVMTAMTGRALLAALAGVGVGAGILLVVSGLRRREAGERRRLRVDPRTLVRLTACAGAAVLVGAVTRWPVGAVLAGFGAWFLPGLFGPDRGHGRAIERIEAVAGWAEMLRDVLAASAGLHQAIIATAPIAPHAIRPHITELAARVDRGERLPAALNRLADDLADPTGDLVCAALILAARRQAGQLGDLLGTLATAARAQATMRLRVASAQAQARSSVRTIVAATVLMAGGLMLFSRDFLAPYNTLDGQLVLLAAGTVFAGSFFMLRRLGRIGEPPRILTNLDGGDG</sequence>